<dbReference type="InterPro" id="IPR036865">
    <property type="entry name" value="CRAL-TRIO_dom_sf"/>
</dbReference>
<dbReference type="VEuPathDB" id="FungiDB:C1_13310W_A"/>
<proteinExistence type="predicted"/>
<feature type="compositionally biased region" description="Polar residues" evidence="1">
    <location>
        <begin position="471"/>
        <end position="492"/>
    </location>
</feature>
<feature type="compositionally biased region" description="Low complexity" evidence="1">
    <location>
        <begin position="522"/>
        <end position="541"/>
    </location>
</feature>
<dbReference type="GO" id="GO:0009267">
    <property type="term" value="P:cellular response to starvation"/>
    <property type="evidence" value="ECO:0000315"/>
    <property type="project" value="CGD"/>
</dbReference>
<evidence type="ECO:0000256" key="1">
    <source>
        <dbReference type="SAM" id="MobiDB-lite"/>
    </source>
</evidence>
<reference evidence="4 5" key="3">
    <citation type="journal article" date="2013" name="Genome Biol.">
        <title>Assembly of a phased diploid Candida albicans genome facilitates allele-specific measurements and provides a simple model for repeat and indel structure.</title>
        <authorList>
            <person name="Muzzey D."/>
            <person name="Schwartz K."/>
            <person name="Weissman J.S."/>
            <person name="Sherlock G."/>
        </authorList>
    </citation>
    <scope>NUCLEOTIDE SEQUENCE [LARGE SCALE GENOMIC DNA]</scope>
    <source>
        <strain evidence="5">SC5314 / ATCC MYA-2876</strain>
    </source>
</reference>
<dbReference type="OMA" id="LIWINDW"/>
<organism evidence="4 5">
    <name type="scientific">Candida albicans (strain SC5314 / ATCC MYA-2876)</name>
    <name type="common">Yeast</name>
    <dbReference type="NCBI Taxonomy" id="237561"/>
    <lineage>
        <taxon>Eukaryota</taxon>
        <taxon>Fungi</taxon>
        <taxon>Dikarya</taxon>
        <taxon>Ascomycota</taxon>
        <taxon>Saccharomycotina</taxon>
        <taxon>Pichiomycetes</taxon>
        <taxon>Debaryomycetaceae</taxon>
        <taxon>Candida/Lodderomyces clade</taxon>
        <taxon>Candida</taxon>
    </lineage>
</organism>
<dbReference type="GO" id="GO:0031505">
    <property type="term" value="P:fungal-type cell wall organization"/>
    <property type="evidence" value="ECO:0000315"/>
    <property type="project" value="CGD"/>
</dbReference>
<dbReference type="InterPro" id="IPR008936">
    <property type="entry name" value="Rho_GTPase_activation_prot"/>
</dbReference>
<dbReference type="Proteomes" id="UP000000559">
    <property type="component" value="Chromosome 1"/>
</dbReference>
<dbReference type="Pfam" id="PF13716">
    <property type="entry name" value="CRAL_TRIO_2"/>
    <property type="match status" value="1"/>
</dbReference>
<dbReference type="InParanoid" id="A0A1D8PFN0"/>
<feature type="domain" description="Rho-GAP" evidence="2">
    <location>
        <begin position="188"/>
        <end position="370"/>
    </location>
</feature>
<dbReference type="Gene3D" id="3.40.525.10">
    <property type="entry name" value="CRAL-TRIO lipid binding domain"/>
    <property type="match status" value="1"/>
</dbReference>
<dbReference type="SUPFAM" id="SSF48350">
    <property type="entry name" value="GTPase activation domain, GAP"/>
    <property type="match status" value="1"/>
</dbReference>
<dbReference type="AlphaFoldDB" id="A0A1D8PFN0"/>
<evidence type="ECO:0000313" key="4">
    <source>
        <dbReference type="EMBL" id="AOW26937.1"/>
    </source>
</evidence>
<accession>A0A1D8PFN0</accession>
<feature type="region of interest" description="Disordered" evidence="1">
    <location>
        <begin position="440"/>
        <end position="492"/>
    </location>
</feature>
<dbReference type="GO" id="GO:0030447">
    <property type="term" value="P:filamentous growth"/>
    <property type="evidence" value="ECO:0000315"/>
    <property type="project" value="CGD"/>
</dbReference>
<feature type="compositionally biased region" description="Polar residues" evidence="1">
    <location>
        <begin position="556"/>
        <end position="576"/>
    </location>
</feature>
<dbReference type="OrthoDB" id="410651at2759"/>
<dbReference type="eggNOG" id="KOG4406">
    <property type="taxonomic scope" value="Eukaryota"/>
</dbReference>
<dbReference type="InterPro" id="IPR001251">
    <property type="entry name" value="CRAL-TRIO_dom"/>
</dbReference>
<dbReference type="FunFam" id="1.10.555.10:FF:000167">
    <property type="match status" value="1"/>
</dbReference>
<dbReference type="STRING" id="237561.A0A1D8PFN0"/>
<dbReference type="GO" id="GO:0036170">
    <property type="term" value="P:filamentous growth of a population of unicellular organisms in response to starvation"/>
    <property type="evidence" value="ECO:0000315"/>
    <property type="project" value="CGD"/>
</dbReference>
<dbReference type="SMR" id="A0A1D8PFN0"/>
<dbReference type="CGD" id="CAL0000192000">
    <property type="gene designation" value="ECM25"/>
</dbReference>
<evidence type="ECO:0000313" key="3">
    <source>
        <dbReference type="CGD" id="CAL0000192000"/>
    </source>
</evidence>
<feature type="region of interest" description="Disordered" evidence="1">
    <location>
        <begin position="394"/>
        <end position="426"/>
    </location>
</feature>
<dbReference type="CDD" id="cd00159">
    <property type="entry name" value="RhoGAP"/>
    <property type="match status" value="1"/>
</dbReference>
<dbReference type="Pfam" id="PF00620">
    <property type="entry name" value="RhoGAP"/>
    <property type="match status" value="1"/>
</dbReference>
<feature type="compositionally biased region" description="Low complexity" evidence="1">
    <location>
        <begin position="442"/>
        <end position="455"/>
    </location>
</feature>
<dbReference type="GO" id="GO:0005730">
    <property type="term" value="C:nucleolus"/>
    <property type="evidence" value="ECO:0000318"/>
    <property type="project" value="GO_Central"/>
</dbReference>
<dbReference type="KEGG" id="cal:CAALFM_C113310WA"/>
<dbReference type="InterPro" id="IPR000198">
    <property type="entry name" value="RhoGAP_dom"/>
</dbReference>
<gene>
    <name evidence="3 4" type="primary">ECM25</name>
    <name evidence="4" type="ordered locus">CAALFM_C113310WA</name>
    <name evidence="3" type="ordered locus">orf19.12423</name>
</gene>
<dbReference type="RefSeq" id="XP_722168.2">
    <property type="nucleotide sequence ID" value="XM_717075.2"/>
</dbReference>
<sequence>MDRIFYKSDLRDPTTNYPIYIFDTSYLPSPDIINYNEFLITLMSYLPIKPYVLIMFSCGLNKISWIWGIKFIQKILNRRDLKNLIKVYTVHDSWFLKSMTSILQNFNSTRKNLEQLDQLLGAFTFVNDLSDTKNDRQTLVIHCQTLSELSYYLDITNLKISYNIFKHDLQISELKLSMRYQPIIHPLITLNVQKYSIFHHHLYQIFKIVENNGNKVELILYKPGNKFKCDILYQCILRNQLIWINDWDLYSIATVFKRILSELPFPLIDIELIKLPIGDNLQYTFKIFKRLINRLQRHQETQNYDQLLFQILDMCLKIVDNNDITKHTTTTISKGMSYCLSHELVSTNKTNIQIINRFLKNLLEYWSEIRKNFHIYTIDDVIDGKLQTESISTSHETSSYDLSHDITLDQESESSNSSNDDDDDEDIGFIETKDILRNLSLNNDNNNNNNNNNNNSADRTGASTSTSTSTNSFNKPNGFHQRTTSVTNKTIDQINIKKSHKKSLSDVSNLQIQYPPQKYKFTPTTITTTSGGTNSGTTSNTSRRDDNSKAQKKSNVENTSNGNELQSNGNTNSRSGIHSGITTFTPTPTLKKKPVIRGRKVSELAKLFEERSEGIEILRGMT</sequence>
<dbReference type="GO" id="GO:0007165">
    <property type="term" value="P:signal transduction"/>
    <property type="evidence" value="ECO:0007669"/>
    <property type="project" value="InterPro"/>
</dbReference>
<dbReference type="Gene3D" id="1.10.555.10">
    <property type="entry name" value="Rho GTPase activation protein"/>
    <property type="match status" value="1"/>
</dbReference>
<dbReference type="PROSITE" id="PS50238">
    <property type="entry name" value="RHOGAP"/>
    <property type="match status" value="1"/>
</dbReference>
<name>A0A1D8PFN0_CANAL</name>
<keyword evidence="5" id="KW-1185">Reference proteome</keyword>
<dbReference type="GO" id="GO:0036180">
    <property type="term" value="P:filamentous growth of a population of unicellular organisms in response to biotic stimulus"/>
    <property type="evidence" value="ECO:0000315"/>
    <property type="project" value="CGD"/>
</dbReference>
<reference evidence="4 5" key="1">
    <citation type="journal article" date="2004" name="Proc. Natl. Acad. Sci. U.S.A.">
        <title>The diploid genome sequence of Candida albicans.</title>
        <authorList>
            <person name="Jones T."/>
            <person name="Federspiel N.A."/>
            <person name="Chibana H."/>
            <person name="Dungan J."/>
            <person name="Kalman S."/>
            <person name="Magee B.B."/>
            <person name="Newport G."/>
            <person name="Thorstenson Y.R."/>
            <person name="Agabian N."/>
            <person name="Magee P.T."/>
            <person name="Davis R.W."/>
            <person name="Scherer S."/>
        </authorList>
    </citation>
    <scope>NUCLEOTIDE SEQUENCE [LARGE SCALE GENOMIC DNA]</scope>
    <source>
        <strain evidence="5">SC5314 / ATCC MYA-2876</strain>
    </source>
</reference>
<evidence type="ECO:0000259" key="2">
    <source>
        <dbReference type="PROSITE" id="PS50238"/>
    </source>
</evidence>
<protein>
    <submittedName>
        <fullName evidence="4">Ecm25p</fullName>
    </submittedName>
</protein>
<feature type="region of interest" description="Disordered" evidence="1">
    <location>
        <begin position="521"/>
        <end position="591"/>
    </location>
</feature>
<evidence type="ECO:0000313" key="5">
    <source>
        <dbReference type="Proteomes" id="UP000000559"/>
    </source>
</evidence>
<reference evidence="4 5" key="2">
    <citation type="journal article" date="2007" name="Genome Biol.">
        <title>Assembly of the Candida albicans genome into sixteen supercontigs aligned on the eight chromosomes.</title>
        <authorList>
            <person name="van het Hoog M."/>
            <person name="Rast T.J."/>
            <person name="Martchenko M."/>
            <person name="Grindle S."/>
            <person name="Dignard D."/>
            <person name="Hogues H."/>
            <person name="Cuomo C."/>
            <person name="Berriman M."/>
            <person name="Scherer S."/>
            <person name="Magee B.B."/>
            <person name="Whiteway M."/>
            <person name="Chibana H."/>
            <person name="Nantel A."/>
            <person name="Magee P.T."/>
        </authorList>
    </citation>
    <scope>GENOME REANNOTATION</scope>
    <source>
        <strain evidence="5">SC5314 / ATCC MYA-2876</strain>
    </source>
</reference>
<dbReference type="FunCoup" id="A0A1D8PFN0">
    <property type="interactions" value="61"/>
</dbReference>
<dbReference type="GeneID" id="3636148"/>
<dbReference type="EMBL" id="CP017623">
    <property type="protein sequence ID" value="AOW26937.1"/>
    <property type="molecule type" value="Genomic_DNA"/>
</dbReference>